<protein>
    <recommendedName>
        <fullName evidence="4">Lipoprotein</fullName>
    </recommendedName>
</protein>
<evidence type="ECO:0000313" key="2">
    <source>
        <dbReference type="EMBL" id="MDC0720145.1"/>
    </source>
</evidence>
<reference evidence="2 3" key="1">
    <citation type="submission" date="2022-11" db="EMBL/GenBank/DDBJ databases">
        <title>Minimal conservation of predation-associated metabolite biosynthetic gene clusters underscores biosynthetic potential of Myxococcota including descriptions for ten novel species: Archangium lansinium sp. nov., Myxococcus landrumus sp. nov., Nannocystis bai.</title>
        <authorList>
            <person name="Ahearne A."/>
            <person name="Stevens C."/>
            <person name="Dowd S."/>
        </authorList>
    </citation>
    <scope>NUCLEOTIDE SEQUENCE [LARGE SCALE GENOMIC DNA]</scope>
    <source>
        <strain evidence="2 3">BB15-2</strain>
    </source>
</reference>
<accession>A0ABT5E2P4</accession>
<keyword evidence="3" id="KW-1185">Reference proteome</keyword>
<sequence>MHKIFLGSLFSFSLAFALGACTSPEINSCENFREVRGSCDGNNAFRYQPVSYDLCNNVDPECKAFYDCAAALPCVPDARAFVLGVENEAMKIGGKPCIPRSQDPECGKQCCPVDNYRTLCQQPEDKECTDEDLRIPEEEDDE</sequence>
<name>A0ABT5E2P4_9BACT</name>
<feature type="signal peptide" evidence="1">
    <location>
        <begin position="1"/>
        <end position="17"/>
    </location>
</feature>
<evidence type="ECO:0008006" key="4">
    <source>
        <dbReference type="Google" id="ProtNLM"/>
    </source>
</evidence>
<comment type="caution">
    <text evidence="2">The sequence shown here is derived from an EMBL/GenBank/DDBJ whole genome shotgun (WGS) entry which is preliminary data.</text>
</comment>
<evidence type="ECO:0000313" key="3">
    <source>
        <dbReference type="Proteomes" id="UP001221686"/>
    </source>
</evidence>
<proteinExistence type="predicted"/>
<gene>
    <name evidence="2" type="ORF">POL25_24815</name>
</gene>
<keyword evidence="1" id="KW-0732">Signal</keyword>
<dbReference type="EMBL" id="JAQNDL010000002">
    <property type="protein sequence ID" value="MDC0720145.1"/>
    <property type="molecule type" value="Genomic_DNA"/>
</dbReference>
<evidence type="ECO:0000256" key="1">
    <source>
        <dbReference type="SAM" id="SignalP"/>
    </source>
</evidence>
<feature type="chain" id="PRO_5045961612" description="Lipoprotein" evidence="1">
    <location>
        <begin position="18"/>
        <end position="142"/>
    </location>
</feature>
<dbReference type="PROSITE" id="PS51257">
    <property type="entry name" value="PROKAR_LIPOPROTEIN"/>
    <property type="match status" value="1"/>
</dbReference>
<dbReference type="Proteomes" id="UP001221686">
    <property type="component" value="Unassembled WGS sequence"/>
</dbReference>
<dbReference type="RefSeq" id="WP_272088636.1">
    <property type="nucleotide sequence ID" value="NZ_JAQNDL010000002.1"/>
</dbReference>
<organism evidence="2 3">
    <name type="scientific">Nannocystis bainbridge</name>
    <dbReference type="NCBI Taxonomy" id="2995303"/>
    <lineage>
        <taxon>Bacteria</taxon>
        <taxon>Pseudomonadati</taxon>
        <taxon>Myxococcota</taxon>
        <taxon>Polyangia</taxon>
        <taxon>Nannocystales</taxon>
        <taxon>Nannocystaceae</taxon>
        <taxon>Nannocystis</taxon>
    </lineage>
</organism>